<sequence>MVSFPWVSAPALRDLTDWLGVRIDSVPISFHSDSLLVASYVATSVFGIP</sequence>
<dbReference type="Gramene" id="OMO63987">
    <property type="protein sequence ID" value="OMO63987"/>
    <property type="gene ID" value="CCACVL1_22141"/>
</dbReference>
<accession>A0A1R3H0Z3</accession>
<reference evidence="1 2" key="1">
    <citation type="submission" date="2013-09" db="EMBL/GenBank/DDBJ databases">
        <title>Corchorus capsularis genome sequencing.</title>
        <authorList>
            <person name="Alam M."/>
            <person name="Haque M.S."/>
            <person name="Islam M.S."/>
            <person name="Emdad E.M."/>
            <person name="Islam M.M."/>
            <person name="Ahmed B."/>
            <person name="Halim A."/>
            <person name="Hossen Q.M.M."/>
            <person name="Hossain M.Z."/>
            <person name="Ahmed R."/>
            <person name="Khan M.M."/>
            <person name="Islam R."/>
            <person name="Rashid M.M."/>
            <person name="Khan S.A."/>
            <person name="Rahman M.S."/>
            <person name="Alam M."/>
        </authorList>
    </citation>
    <scope>NUCLEOTIDE SEQUENCE [LARGE SCALE GENOMIC DNA]</scope>
    <source>
        <strain evidence="2">cv. CVL-1</strain>
        <tissue evidence="1">Whole seedling</tissue>
    </source>
</reference>
<proteinExistence type="predicted"/>
<name>A0A1R3H0Z3_COCAP</name>
<gene>
    <name evidence="1" type="ORF">CCACVL1_22141</name>
</gene>
<evidence type="ECO:0000313" key="2">
    <source>
        <dbReference type="Proteomes" id="UP000188268"/>
    </source>
</evidence>
<dbReference type="Proteomes" id="UP000188268">
    <property type="component" value="Unassembled WGS sequence"/>
</dbReference>
<organism evidence="1 2">
    <name type="scientific">Corchorus capsularis</name>
    <name type="common">Jute</name>
    <dbReference type="NCBI Taxonomy" id="210143"/>
    <lineage>
        <taxon>Eukaryota</taxon>
        <taxon>Viridiplantae</taxon>
        <taxon>Streptophyta</taxon>
        <taxon>Embryophyta</taxon>
        <taxon>Tracheophyta</taxon>
        <taxon>Spermatophyta</taxon>
        <taxon>Magnoliopsida</taxon>
        <taxon>eudicotyledons</taxon>
        <taxon>Gunneridae</taxon>
        <taxon>Pentapetalae</taxon>
        <taxon>rosids</taxon>
        <taxon>malvids</taxon>
        <taxon>Malvales</taxon>
        <taxon>Malvaceae</taxon>
        <taxon>Grewioideae</taxon>
        <taxon>Apeibeae</taxon>
        <taxon>Corchorus</taxon>
    </lineage>
</organism>
<comment type="caution">
    <text evidence="1">The sequence shown here is derived from an EMBL/GenBank/DDBJ whole genome shotgun (WGS) entry which is preliminary data.</text>
</comment>
<dbReference type="AlphaFoldDB" id="A0A1R3H0Z3"/>
<dbReference type="EMBL" id="AWWV01012854">
    <property type="protein sequence ID" value="OMO63987.1"/>
    <property type="molecule type" value="Genomic_DNA"/>
</dbReference>
<protein>
    <submittedName>
        <fullName evidence="1">Uncharacterized protein</fullName>
    </submittedName>
</protein>
<evidence type="ECO:0000313" key="1">
    <source>
        <dbReference type="EMBL" id="OMO63987.1"/>
    </source>
</evidence>
<keyword evidence="2" id="KW-1185">Reference proteome</keyword>